<evidence type="ECO:0000256" key="1">
    <source>
        <dbReference type="SAM" id="Phobius"/>
    </source>
</evidence>
<dbReference type="InterPro" id="IPR011642">
    <property type="entry name" value="Gate_dom"/>
</dbReference>
<sequence length="391" mass="41952">MKPQRLYAHLFSAGVFFCLLGLIVHPSDSLNASINGLELWWTIIFPSLLPFFIVADLLTHSNWTAALGKVLEPIMKPLFNVSGQGAIVLLLGFTSGFPVGAKLSVQLFEQGKLSLADAQRLVCFTNGSSPVFVLGAIAAGLLNAPELGFFLLGSHYLSNIIIGLIAGRVIKEQSVKRINLISSTAPPPLQFGTVLQSAVTKSVQQLLVIGGLIVFFSVISSLAFTFNVFHVPVYLLDLISGHLNQPKGWAEGFMAGILEISNGVASLSEAPNSLMFKCAAILSIISFGGFCIHAQIIACIHNSPIKYGPYFLARLLHMIIAPALFLIAIHMTSSLALPILGSEVSISSIQPLSLQIINWLIVFGPLISIGAIVISIFILVRSAGHKKITWS</sequence>
<dbReference type="AlphaFoldDB" id="A0A2S5GGJ6"/>
<feature type="transmembrane region" description="Helical" evidence="1">
    <location>
        <begin position="312"/>
        <end position="336"/>
    </location>
</feature>
<reference evidence="3 4" key="1">
    <citation type="submission" date="2018-02" db="EMBL/GenBank/DDBJ databases">
        <title>Jeotgalibacillus proteolyticum sp. nov. a protease producing bacterium isolated from ocean sediments of Laizhou Bay.</title>
        <authorList>
            <person name="Li Y."/>
        </authorList>
    </citation>
    <scope>NUCLEOTIDE SEQUENCE [LARGE SCALE GENOMIC DNA]</scope>
    <source>
        <strain evidence="3 4">22-7</strain>
    </source>
</reference>
<evidence type="ECO:0000313" key="4">
    <source>
        <dbReference type="Proteomes" id="UP000239047"/>
    </source>
</evidence>
<name>A0A2S5GGJ6_9BACL</name>
<keyword evidence="4" id="KW-1185">Reference proteome</keyword>
<feature type="transmembrane region" description="Helical" evidence="1">
    <location>
        <begin position="356"/>
        <end position="380"/>
    </location>
</feature>
<feature type="transmembrane region" description="Helical" evidence="1">
    <location>
        <begin position="206"/>
        <end position="229"/>
    </location>
</feature>
<gene>
    <name evidence="3" type="ORF">C4B60_01910</name>
</gene>
<evidence type="ECO:0000259" key="2">
    <source>
        <dbReference type="Pfam" id="PF07670"/>
    </source>
</evidence>
<feature type="transmembrane region" description="Helical" evidence="1">
    <location>
        <begin position="274"/>
        <end position="300"/>
    </location>
</feature>
<dbReference type="EMBL" id="PREZ01000001">
    <property type="protein sequence ID" value="PPA72157.1"/>
    <property type="molecule type" value="Genomic_DNA"/>
</dbReference>
<dbReference type="Pfam" id="PF07670">
    <property type="entry name" value="Gate"/>
    <property type="match status" value="1"/>
</dbReference>
<comment type="caution">
    <text evidence="3">The sequence shown here is derived from an EMBL/GenBank/DDBJ whole genome shotgun (WGS) entry which is preliminary data.</text>
</comment>
<feature type="transmembrane region" description="Helical" evidence="1">
    <location>
        <begin position="6"/>
        <end position="25"/>
    </location>
</feature>
<dbReference type="OrthoDB" id="1645614at2"/>
<protein>
    <recommendedName>
        <fullName evidence="2">Nucleoside transporter/FeoB GTPase Gate domain-containing protein</fullName>
    </recommendedName>
</protein>
<dbReference type="Proteomes" id="UP000239047">
    <property type="component" value="Unassembled WGS sequence"/>
</dbReference>
<keyword evidence="1" id="KW-0812">Transmembrane</keyword>
<accession>A0A2S5GGJ6</accession>
<organism evidence="3 4">
    <name type="scientific">Jeotgalibacillus proteolyticus</name>
    <dbReference type="NCBI Taxonomy" id="2082395"/>
    <lineage>
        <taxon>Bacteria</taxon>
        <taxon>Bacillati</taxon>
        <taxon>Bacillota</taxon>
        <taxon>Bacilli</taxon>
        <taxon>Bacillales</taxon>
        <taxon>Caryophanaceae</taxon>
        <taxon>Jeotgalibacillus</taxon>
    </lineage>
</organism>
<feature type="transmembrane region" description="Helical" evidence="1">
    <location>
        <begin position="37"/>
        <end position="58"/>
    </location>
</feature>
<feature type="domain" description="Nucleoside transporter/FeoB GTPase Gate" evidence="2">
    <location>
        <begin position="43"/>
        <end position="141"/>
    </location>
</feature>
<dbReference type="RefSeq" id="WP_104056166.1">
    <property type="nucleotide sequence ID" value="NZ_PREZ01000001.1"/>
</dbReference>
<keyword evidence="1" id="KW-0472">Membrane</keyword>
<feature type="transmembrane region" description="Helical" evidence="1">
    <location>
        <begin position="78"/>
        <end position="100"/>
    </location>
</feature>
<evidence type="ECO:0000313" key="3">
    <source>
        <dbReference type="EMBL" id="PPA72157.1"/>
    </source>
</evidence>
<keyword evidence="1" id="KW-1133">Transmembrane helix</keyword>
<proteinExistence type="predicted"/>
<feature type="transmembrane region" description="Helical" evidence="1">
    <location>
        <begin position="148"/>
        <end position="170"/>
    </location>
</feature>